<keyword evidence="3" id="KW-0574">Periplasm</keyword>
<dbReference type="InterPro" id="IPR014167">
    <property type="entry name" value="Tol-Pal_TolB"/>
</dbReference>
<dbReference type="InterPro" id="IPR011042">
    <property type="entry name" value="6-blade_b-propeller_TolB-like"/>
</dbReference>
<name>A0A3B0STN4_9ZZZZ</name>
<dbReference type="SUPFAM" id="SSF69304">
    <property type="entry name" value="Tricorn protease N-terminal domain"/>
    <property type="match status" value="1"/>
</dbReference>
<evidence type="ECO:0000256" key="2">
    <source>
        <dbReference type="ARBA" id="ARBA00022729"/>
    </source>
</evidence>
<evidence type="ECO:0000313" key="5">
    <source>
        <dbReference type="EMBL" id="VAW07840.1"/>
    </source>
</evidence>
<evidence type="ECO:0000259" key="4">
    <source>
        <dbReference type="Pfam" id="PF04052"/>
    </source>
</evidence>
<protein>
    <submittedName>
        <fullName evidence="5">Tol-Pal system beta propeller repeat protein TolB</fullName>
    </submittedName>
</protein>
<dbReference type="Pfam" id="PF04052">
    <property type="entry name" value="TolB_N"/>
    <property type="match status" value="1"/>
</dbReference>
<feature type="domain" description="TolB N-terminal" evidence="4">
    <location>
        <begin position="25"/>
        <end position="131"/>
    </location>
</feature>
<proteinExistence type="inferred from homology"/>
<dbReference type="InterPro" id="IPR007195">
    <property type="entry name" value="TolB_N"/>
</dbReference>
<evidence type="ECO:0000256" key="1">
    <source>
        <dbReference type="ARBA" id="ARBA00004418"/>
    </source>
</evidence>
<dbReference type="Gene3D" id="2.120.10.30">
    <property type="entry name" value="TolB, C-terminal domain"/>
    <property type="match status" value="1"/>
</dbReference>
<accession>A0A3B0STN4</accession>
<dbReference type="GO" id="GO:0017038">
    <property type="term" value="P:protein import"/>
    <property type="evidence" value="ECO:0007669"/>
    <property type="project" value="InterPro"/>
</dbReference>
<dbReference type="EMBL" id="UOEH01000613">
    <property type="protein sequence ID" value="VAW07840.1"/>
    <property type="molecule type" value="Genomic_DNA"/>
</dbReference>
<keyword evidence="2" id="KW-0732">Signal</keyword>
<sequence>MPRLLTILLTIFVVAAPLSAGAKVTIDITQGNVDPMPIAVPDFLGADDTTSELRHDLTKVLMNDLNRSGLFKVIDQRAYIMGEDMGVNVRPTFPNWRLINAQVLIVGEVVELDDGRIQVSTRIWDIYADEQIGAVAFKTPADNWRRAAHKVADFAYKALTGESGYFDTRIVFVHETGPKEKRIKRLMIMDQDGANPVPLTDGLNYQALTPRFSPTQQQITYMALFDDRPGQVYLFNIETGEQEQLGTFRGMTFAPRFSPDGRQVLLSVERHGNSDVFKMDLATRRLTRLTDHPAVDVSPSMSPDGRRITFTSDRGGAPQIYVMNADGSNQKRITFGQGNYQTPVWSPRGDLIAFTRQYRGRFYIGIIRPDGTGERLLTESYLEEGPTWAPNGRVLMFYRQTPSRRDGKGGSASLWSVDLTGRNVRLVRTPGDASDPAWSPLLP</sequence>
<dbReference type="SUPFAM" id="SSF52964">
    <property type="entry name" value="TolB, N-terminal domain"/>
    <property type="match status" value="1"/>
</dbReference>
<comment type="subcellular location">
    <subcellularLocation>
        <location evidence="1">Periplasm</location>
    </subcellularLocation>
</comment>
<reference evidence="5" key="1">
    <citation type="submission" date="2018-06" db="EMBL/GenBank/DDBJ databases">
        <authorList>
            <person name="Zhirakovskaya E."/>
        </authorList>
    </citation>
    <scope>NUCLEOTIDE SEQUENCE</scope>
</reference>
<dbReference type="PANTHER" id="PTHR36842:SF1">
    <property type="entry name" value="PROTEIN TOLB"/>
    <property type="match status" value="1"/>
</dbReference>
<organism evidence="5">
    <name type="scientific">hydrothermal vent metagenome</name>
    <dbReference type="NCBI Taxonomy" id="652676"/>
    <lineage>
        <taxon>unclassified sequences</taxon>
        <taxon>metagenomes</taxon>
        <taxon>ecological metagenomes</taxon>
    </lineage>
</organism>
<dbReference type="Pfam" id="PF26549">
    <property type="entry name" value="Tricorn_N"/>
    <property type="match status" value="1"/>
</dbReference>
<dbReference type="HAMAP" id="MF_00671">
    <property type="entry name" value="TolB"/>
    <property type="match status" value="1"/>
</dbReference>
<dbReference type="GO" id="GO:0042597">
    <property type="term" value="C:periplasmic space"/>
    <property type="evidence" value="ECO:0007669"/>
    <property type="project" value="UniProtKB-SubCell"/>
</dbReference>
<dbReference type="NCBIfam" id="TIGR02800">
    <property type="entry name" value="propeller_TolB"/>
    <property type="match status" value="1"/>
</dbReference>
<evidence type="ECO:0000256" key="3">
    <source>
        <dbReference type="ARBA" id="ARBA00022764"/>
    </source>
</evidence>
<dbReference type="Gene3D" id="3.40.50.10070">
    <property type="entry name" value="TolB, N-terminal domain"/>
    <property type="match status" value="1"/>
</dbReference>
<dbReference type="AlphaFoldDB" id="A0A3B0STN4"/>
<gene>
    <name evidence="5" type="ORF">MNBD_ALPHA05-954</name>
</gene>
<dbReference type="PANTHER" id="PTHR36842">
    <property type="entry name" value="PROTEIN TOLB HOMOLOG"/>
    <property type="match status" value="1"/>
</dbReference>